<accession>A0A7V8VD54</accession>
<dbReference type="EMBL" id="JACEFB010000003">
    <property type="protein sequence ID" value="MBA2225776.1"/>
    <property type="molecule type" value="Genomic_DNA"/>
</dbReference>
<proteinExistence type="predicted"/>
<dbReference type="PANTHER" id="PTHR34512:SF30">
    <property type="entry name" value="OUTER MEMBRANE PROTEIN ASSEMBLY FACTOR BAMB"/>
    <property type="match status" value="1"/>
</dbReference>
<feature type="domain" description="Pyrrolo-quinoline quinone repeat" evidence="1">
    <location>
        <begin position="92"/>
        <end position="265"/>
    </location>
</feature>
<protein>
    <submittedName>
        <fullName evidence="2">PQQ-binding-like beta-propeller repeat protein</fullName>
    </submittedName>
</protein>
<dbReference type="Gene3D" id="2.40.128.630">
    <property type="match status" value="1"/>
</dbReference>
<evidence type="ECO:0000313" key="3">
    <source>
        <dbReference type="Proteomes" id="UP000542342"/>
    </source>
</evidence>
<dbReference type="InterPro" id="IPR002372">
    <property type="entry name" value="PQQ_rpt_dom"/>
</dbReference>
<comment type="caution">
    <text evidence="2">The sequence shown here is derived from an EMBL/GenBank/DDBJ whole genome shotgun (WGS) entry which is preliminary data.</text>
</comment>
<dbReference type="Gene3D" id="2.130.10.10">
    <property type="entry name" value="YVTN repeat-like/Quinoprotein amine dehydrogenase"/>
    <property type="match status" value="1"/>
</dbReference>
<gene>
    <name evidence="2" type="ORF">H0921_06310</name>
</gene>
<feature type="domain" description="Pyrrolo-quinoline quinone repeat" evidence="1">
    <location>
        <begin position="302"/>
        <end position="380"/>
    </location>
</feature>
<dbReference type="RefSeq" id="WP_194537213.1">
    <property type="nucleotide sequence ID" value="NZ_JACEFB010000003.1"/>
</dbReference>
<dbReference type="SUPFAM" id="SSF50998">
    <property type="entry name" value="Quinoprotein alcohol dehydrogenase-like"/>
    <property type="match status" value="1"/>
</dbReference>
<dbReference type="Pfam" id="PF13360">
    <property type="entry name" value="PQQ_2"/>
    <property type="match status" value="2"/>
</dbReference>
<dbReference type="SMART" id="SM00564">
    <property type="entry name" value="PQQ"/>
    <property type="match status" value="2"/>
</dbReference>
<name>A0A7V8VD54_9BACT</name>
<evidence type="ECO:0000259" key="1">
    <source>
        <dbReference type="Pfam" id="PF13360"/>
    </source>
</evidence>
<keyword evidence="3" id="KW-1185">Reference proteome</keyword>
<dbReference type="InterPro" id="IPR011047">
    <property type="entry name" value="Quinoprotein_ADH-like_sf"/>
</dbReference>
<sequence length="428" mass="46869">MRSTLLPLPVVGVVLVIAAGSWAASWPQWRGPKNDGQSPETGLPVEWGPEKNVLWKFRLPGQGESTPCIWGEQIFLTATADNDVVLLCIGTDGQERWRRVVSNSGMVRYRNPSGVPITNASSSPSTDGQHVWVFVGDGTLACYSVNGDLVWRKDLQKEYGRFRIQFGTHWTPVLYQGTLYLQIMHRGAQLLVALDAKTGQEKWKVERPGYGRGESPDTYASAAIWEGEGGPLLVAHGNDYCTGHRLEDGAEVWRVMGLNPRERQDWRFVSSPLLSPDLIVVPSCKDGPTVAFNPVGARGKIDAGHPAELWRLPASTTFRTPDVVSPIRVGDIVYMAGDGPFHAVDAKTGKLLYRADLTKSIHRSNLVAAEGRIYVVAANGVTDVVAAGPTFKKLATNKLPDTFYATPAIANGRLYLRGFEHLWAIGTK</sequence>
<dbReference type="InterPro" id="IPR018391">
    <property type="entry name" value="PQQ_b-propeller_rpt"/>
</dbReference>
<dbReference type="InterPro" id="IPR015943">
    <property type="entry name" value="WD40/YVTN_repeat-like_dom_sf"/>
</dbReference>
<evidence type="ECO:0000313" key="2">
    <source>
        <dbReference type="EMBL" id="MBA2225776.1"/>
    </source>
</evidence>
<dbReference type="AlphaFoldDB" id="A0A7V8VD54"/>
<reference evidence="2 3" key="1">
    <citation type="submission" date="2020-07" db="EMBL/GenBank/DDBJ databases">
        <title>Thermogemmata thermophila gen. nov., sp. nov., a novel moderate thermophilic planctomycete from a Kamchatka hot spring.</title>
        <authorList>
            <person name="Elcheninov A.G."/>
            <person name="Podosokorskaya O.A."/>
            <person name="Kovaleva O.L."/>
            <person name="Novikov A."/>
            <person name="Bonch-Osmolovskaya E.A."/>
            <person name="Toshchakov S.V."/>
            <person name="Kublanov I.V."/>
        </authorList>
    </citation>
    <scope>NUCLEOTIDE SEQUENCE [LARGE SCALE GENOMIC DNA]</scope>
    <source>
        <strain evidence="2 3">2918</strain>
    </source>
</reference>
<dbReference type="PANTHER" id="PTHR34512">
    <property type="entry name" value="CELL SURFACE PROTEIN"/>
    <property type="match status" value="1"/>
</dbReference>
<organism evidence="2 3">
    <name type="scientific">Thermogemmata fonticola</name>
    <dbReference type="NCBI Taxonomy" id="2755323"/>
    <lineage>
        <taxon>Bacteria</taxon>
        <taxon>Pseudomonadati</taxon>
        <taxon>Planctomycetota</taxon>
        <taxon>Planctomycetia</taxon>
        <taxon>Gemmatales</taxon>
        <taxon>Gemmataceae</taxon>
        <taxon>Thermogemmata</taxon>
    </lineage>
</organism>
<dbReference type="Proteomes" id="UP000542342">
    <property type="component" value="Unassembled WGS sequence"/>
</dbReference>